<comment type="caution">
    <text evidence="1">The sequence shown here is derived from an EMBL/GenBank/DDBJ whole genome shotgun (WGS) entry which is preliminary data.</text>
</comment>
<dbReference type="EMBL" id="JAVRRA010024956">
    <property type="protein sequence ID" value="KAK5125297.1"/>
    <property type="molecule type" value="Genomic_DNA"/>
</dbReference>
<accession>A0ABR0KSJ8</accession>
<gene>
    <name evidence="1" type="ORF">LTR16_003328</name>
</gene>
<organism evidence="1 2">
    <name type="scientific">Cryomyces antarcticus</name>
    <dbReference type="NCBI Taxonomy" id="329879"/>
    <lineage>
        <taxon>Eukaryota</taxon>
        <taxon>Fungi</taxon>
        <taxon>Dikarya</taxon>
        <taxon>Ascomycota</taxon>
        <taxon>Pezizomycotina</taxon>
        <taxon>Dothideomycetes</taxon>
        <taxon>Dothideomycetes incertae sedis</taxon>
        <taxon>Cryomyces</taxon>
    </lineage>
</organism>
<evidence type="ECO:0000313" key="1">
    <source>
        <dbReference type="EMBL" id="KAK5125297.1"/>
    </source>
</evidence>
<sequence>MPHLFKLTDAIDLTKEEDKDMADQESYAKGEFPQKDDGLMVQKQDLAYERGQVWDGCLWSKQRRTLVEAIGWALSQSGPMTISGLKEVIGQQVDFRGKRRIRVGEELKRATHFVCEQLMKEPLLAPRQHVPSYWKWSI</sequence>
<proteinExistence type="predicted"/>
<protein>
    <submittedName>
        <fullName evidence="1">Uncharacterized protein</fullName>
    </submittedName>
</protein>
<name>A0ABR0KSJ8_9PEZI</name>
<evidence type="ECO:0000313" key="2">
    <source>
        <dbReference type="Proteomes" id="UP001357485"/>
    </source>
</evidence>
<feature type="non-terminal residue" evidence="1">
    <location>
        <position position="138"/>
    </location>
</feature>
<reference evidence="1 2" key="1">
    <citation type="submission" date="2023-08" db="EMBL/GenBank/DDBJ databases">
        <title>Black Yeasts Isolated from many extreme environments.</title>
        <authorList>
            <person name="Coleine C."/>
            <person name="Stajich J.E."/>
            <person name="Selbmann L."/>
        </authorList>
    </citation>
    <scope>NUCLEOTIDE SEQUENCE [LARGE SCALE GENOMIC DNA]</scope>
    <source>
        <strain evidence="1 2">CCFEE 536</strain>
    </source>
</reference>
<keyword evidence="2" id="KW-1185">Reference proteome</keyword>
<dbReference type="Proteomes" id="UP001357485">
    <property type="component" value="Unassembled WGS sequence"/>
</dbReference>